<feature type="domain" description="2Fe-2S ferredoxin-type" evidence="4">
    <location>
        <begin position="10"/>
        <end position="97"/>
    </location>
</feature>
<comment type="caution">
    <text evidence="6">The sequence shown here is derived from an EMBL/GenBank/DDBJ whole genome shotgun (WGS) entry which is preliminary data.</text>
</comment>
<dbReference type="SUPFAM" id="SSF52343">
    <property type="entry name" value="Ferredoxin reductase-like, C-terminal NADP-linked domain"/>
    <property type="match status" value="1"/>
</dbReference>
<dbReference type="SUPFAM" id="SSF54292">
    <property type="entry name" value="2Fe-2S ferredoxin-like"/>
    <property type="match status" value="1"/>
</dbReference>
<evidence type="ECO:0000259" key="5">
    <source>
        <dbReference type="PROSITE" id="PS51384"/>
    </source>
</evidence>
<dbReference type="Pfam" id="PF00175">
    <property type="entry name" value="NAD_binding_1"/>
    <property type="match status" value="1"/>
</dbReference>
<dbReference type="CDD" id="cd00207">
    <property type="entry name" value="fer2"/>
    <property type="match status" value="1"/>
</dbReference>
<dbReference type="InterPro" id="IPR017938">
    <property type="entry name" value="Riboflavin_synthase-like_b-brl"/>
</dbReference>
<sequence>MSDVQNSGTVTVTFMPNQVTMRCRTDQTLMDAAREHGIKMKTACKNGVCEICAADWVTGALEFINPMGSQILDKNNRVLCCVAIPKTDTQIFMANVQQPDFKHQVNLAMQIQSVVALNDEVYAVELLAPAGKVLDFWPGQYLMLPIQEADGATRQIPYSIASAPGSLTGKEPRLLELHIANASDTAARVISQLQNSPTITVTLPMGDCFVSPTQLQACAGKPIILIAAGTGFAQIKALAEGILALAPEQEIHLYWSNRSSGGFYMADLPRQWDHDHANLHFHPILEQHADDWNGRAGWIYQVIQHDFKDLNGVHAYACGSPNMVYGTLDQLEPLGLSEANLHSDVLAYAPRPQKA</sequence>
<evidence type="ECO:0000256" key="3">
    <source>
        <dbReference type="ARBA" id="ARBA00038177"/>
    </source>
</evidence>
<dbReference type="CDD" id="cd06189">
    <property type="entry name" value="flavin_oxioreductase"/>
    <property type="match status" value="1"/>
</dbReference>
<dbReference type="InterPro" id="IPR039261">
    <property type="entry name" value="FNR_nucleotide-bd"/>
</dbReference>
<dbReference type="Proteomes" id="UP001620597">
    <property type="component" value="Unassembled WGS sequence"/>
</dbReference>
<keyword evidence="7" id="KW-1185">Reference proteome</keyword>
<evidence type="ECO:0000256" key="2">
    <source>
        <dbReference type="ARBA" id="ARBA00023223"/>
    </source>
</evidence>
<dbReference type="Gene3D" id="3.10.20.30">
    <property type="match status" value="1"/>
</dbReference>
<dbReference type="PROSITE" id="PS51384">
    <property type="entry name" value="FAD_FR"/>
    <property type="match status" value="1"/>
</dbReference>
<dbReference type="InterPro" id="IPR001433">
    <property type="entry name" value="OxRdtase_FAD/NAD-bd"/>
</dbReference>
<dbReference type="Gene3D" id="3.40.50.80">
    <property type="entry name" value="Nucleotide-binding domain of ferredoxin-NADP reductase (FNR) module"/>
    <property type="match status" value="1"/>
</dbReference>
<evidence type="ECO:0000259" key="4">
    <source>
        <dbReference type="PROSITE" id="PS51085"/>
    </source>
</evidence>
<reference evidence="6 7" key="1">
    <citation type="submission" date="2024-03" db="EMBL/GenBank/DDBJ databases">
        <title>High-quality draft genome sequence of Oceanobacter sp. wDCs-4.</title>
        <authorList>
            <person name="Dong C."/>
        </authorList>
    </citation>
    <scope>NUCLEOTIDE SEQUENCE [LARGE SCALE GENOMIC DNA]</scope>
    <source>
        <strain evidence="7">wDCs-4</strain>
    </source>
</reference>
<proteinExistence type="inferred from homology"/>
<evidence type="ECO:0000313" key="6">
    <source>
        <dbReference type="EMBL" id="MFK4753926.1"/>
    </source>
</evidence>
<dbReference type="PROSITE" id="PS51085">
    <property type="entry name" value="2FE2S_FER_2"/>
    <property type="match status" value="1"/>
</dbReference>
<gene>
    <name evidence="6" type="ORF">WG929_16055</name>
</gene>
<dbReference type="PANTHER" id="PTHR47354">
    <property type="entry name" value="NADH OXIDOREDUCTASE HCR"/>
    <property type="match status" value="1"/>
</dbReference>
<dbReference type="PANTHER" id="PTHR47354:SF7">
    <property type="entry name" value="NAD(P)H-FLAVIN REDUCTASE"/>
    <property type="match status" value="1"/>
</dbReference>
<name>A0ABW8NLS2_9GAMM</name>
<dbReference type="InterPro" id="IPR012675">
    <property type="entry name" value="Beta-grasp_dom_sf"/>
</dbReference>
<accession>A0ABW8NLS2</accession>
<protein>
    <submittedName>
        <fullName evidence="6">2Fe-2S iron-sulfur cluster-binding protein</fullName>
    </submittedName>
</protein>
<dbReference type="SUPFAM" id="SSF63380">
    <property type="entry name" value="Riboflavin synthase domain-like"/>
    <property type="match status" value="1"/>
</dbReference>
<feature type="domain" description="FAD-binding FR-type" evidence="5">
    <location>
        <begin position="104"/>
        <end position="211"/>
    </location>
</feature>
<keyword evidence="2" id="KW-0455">Luminescence</keyword>
<dbReference type="InterPro" id="IPR017927">
    <property type="entry name" value="FAD-bd_FR_type"/>
</dbReference>
<organism evidence="6 7">
    <name type="scientific">Oceanobacter antarcticus</name>
    <dbReference type="NCBI Taxonomy" id="3133425"/>
    <lineage>
        <taxon>Bacteria</taxon>
        <taxon>Pseudomonadati</taxon>
        <taxon>Pseudomonadota</taxon>
        <taxon>Gammaproteobacteria</taxon>
        <taxon>Oceanospirillales</taxon>
        <taxon>Oceanospirillaceae</taxon>
        <taxon>Oceanobacter</taxon>
    </lineage>
</organism>
<evidence type="ECO:0000256" key="1">
    <source>
        <dbReference type="ARBA" id="ARBA00023002"/>
    </source>
</evidence>
<comment type="similarity">
    <text evidence="3">Belongs to the Fre/LuxG FAD/NAD(P) flavoprotein oxidoreductase family.</text>
</comment>
<dbReference type="Gene3D" id="2.40.30.10">
    <property type="entry name" value="Translation factors"/>
    <property type="match status" value="1"/>
</dbReference>
<dbReference type="InterPro" id="IPR036010">
    <property type="entry name" value="2Fe-2S_ferredoxin-like_sf"/>
</dbReference>
<evidence type="ECO:0000313" key="7">
    <source>
        <dbReference type="Proteomes" id="UP001620597"/>
    </source>
</evidence>
<keyword evidence="1" id="KW-0560">Oxidoreductase</keyword>
<dbReference type="InterPro" id="IPR001041">
    <property type="entry name" value="2Fe-2S_ferredoxin-type"/>
</dbReference>
<dbReference type="InterPro" id="IPR050415">
    <property type="entry name" value="MRET"/>
</dbReference>
<dbReference type="EMBL" id="JBBKTX010000022">
    <property type="protein sequence ID" value="MFK4753926.1"/>
    <property type="molecule type" value="Genomic_DNA"/>
</dbReference>
<dbReference type="Pfam" id="PF00111">
    <property type="entry name" value="Fer2"/>
    <property type="match status" value="1"/>
</dbReference>
<dbReference type="RefSeq" id="WP_416206906.1">
    <property type="nucleotide sequence ID" value="NZ_JBBKTX010000022.1"/>
</dbReference>